<dbReference type="GO" id="GO:0046872">
    <property type="term" value="F:metal ion binding"/>
    <property type="evidence" value="ECO:0007669"/>
    <property type="project" value="UniProtKB-KW"/>
</dbReference>
<evidence type="ECO:0000313" key="8">
    <source>
        <dbReference type="EMBL" id="KCZ71005.1"/>
    </source>
</evidence>
<evidence type="ECO:0000256" key="6">
    <source>
        <dbReference type="ARBA" id="ARBA00034078"/>
    </source>
</evidence>
<dbReference type="Gene3D" id="2.102.10.10">
    <property type="entry name" value="Rieske [2Fe-2S] iron-sulphur domain"/>
    <property type="match status" value="1"/>
</dbReference>
<evidence type="ECO:0000259" key="7">
    <source>
        <dbReference type="PROSITE" id="PS51296"/>
    </source>
</evidence>
<evidence type="ECO:0000256" key="2">
    <source>
        <dbReference type="ARBA" id="ARBA00022723"/>
    </source>
</evidence>
<reference evidence="8 9" key="1">
    <citation type="journal article" date="2013" name="Nature">
        <title>Anaerobic oxidation of methane coupled to nitrate reduction in a novel archaeal lineage.</title>
        <authorList>
            <person name="Haroon M.F."/>
            <person name="Hu S."/>
            <person name="Shi Y."/>
            <person name="Imelfort M."/>
            <person name="Keller J."/>
            <person name="Hugenholtz P."/>
            <person name="Yuan Z."/>
            <person name="Tyson G.W."/>
        </authorList>
    </citation>
    <scope>NUCLEOTIDE SEQUENCE [LARGE SCALE GENOMIC DNA]</scope>
    <source>
        <strain evidence="8 9">ANME-2d</strain>
    </source>
</reference>
<dbReference type="InterPro" id="IPR014349">
    <property type="entry name" value="Rieske_Fe-S_prot"/>
</dbReference>
<keyword evidence="9" id="KW-1185">Reference proteome</keyword>
<comment type="caution">
    <text evidence="8">The sequence shown here is derived from an EMBL/GenBank/DDBJ whole genome shotgun (WGS) entry which is preliminary data.</text>
</comment>
<organism evidence="8 9">
    <name type="scientific">Candidatus Methanoperedens nitratireducens</name>
    <dbReference type="NCBI Taxonomy" id="1392998"/>
    <lineage>
        <taxon>Archaea</taxon>
        <taxon>Methanobacteriati</taxon>
        <taxon>Methanobacteriota</taxon>
        <taxon>Stenosarchaea group</taxon>
        <taxon>Methanomicrobia</taxon>
        <taxon>Methanosarcinales</taxon>
        <taxon>ANME-2 cluster</taxon>
        <taxon>Candidatus Methanoperedentaceae</taxon>
        <taxon>Candidatus Methanoperedens</taxon>
    </lineage>
</organism>
<evidence type="ECO:0000313" key="9">
    <source>
        <dbReference type="Proteomes" id="UP000027153"/>
    </source>
</evidence>
<dbReference type="FunFam" id="2.102.10.10:FF:000014">
    <property type="entry name" value="Oxidoreductase, FAD dependent"/>
    <property type="match status" value="1"/>
</dbReference>
<dbReference type="AlphaFoldDB" id="A0A062V6J8"/>
<evidence type="ECO:0000256" key="3">
    <source>
        <dbReference type="ARBA" id="ARBA00023004"/>
    </source>
</evidence>
<dbReference type="InterPro" id="IPR036922">
    <property type="entry name" value="Rieske_2Fe-2S_sf"/>
</dbReference>
<dbReference type="PANTHER" id="PTHR10134">
    <property type="entry name" value="CYTOCHROME B-C1 COMPLEX SUBUNIT RIESKE, MITOCHONDRIAL"/>
    <property type="match status" value="1"/>
</dbReference>
<dbReference type="OrthoDB" id="5623at2157"/>
<keyword evidence="4" id="KW-0411">Iron-sulfur</keyword>
<dbReference type="Pfam" id="PF00355">
    <property type="entry name" value="Rieske"/>
    <property type="match status" value="1"/>
</dbReference>
<dbReference type="PATRIC" id="fig|1392998.3.peg.2594"/>
<feature type="domain" description="Rieske" evidence="7">
    <location>
        <begin position="57"/>
        <end position="142"/>
    </location>
</feature>
<name>A0A062V6J8_9EURY</name>
<dbReference type="PROSITE" id="PS51296">
    <property type="entry name" value="RIESKE"/>
    <property type="match status" value="1"/>
</dbReference>
<keyword evidence="3" id="KW-0408">Iron</keyword>
<dbReference type="GO" id="GO:0016020">
    <property type="term" value="C:membrane"/>
    <property type="evidence" value="ECO:0007669"/>
    <property type="project" value="InterPro"/>
</dbReference>
<accession>A0A062V6J8</accession>
<comment type="cofactor">
    <cofactor evidence="6">
        <name>[2Fe-2S] cluster</name>
        <dbReference type="ChEBI" id="CHEBI:190135"/>
    </cofactor>
</comment>
<dbReference type="InterPro" id="IPR005805">
    <property type="entry name" value="Rieske_Fe-S_prot_C"/>
</dbReference>
<dbReference type="EMBL" id="JMIY01000007">
    <property type="protein sequence ID" value="KCZ71005.1"/>
    <property type="molecule type" value="Genomic_DNA"/>
</dbReference>
<sequence>MTHGTIAGMLLSDLILGRPNPYYELYDPGRLKLMTTGAKLITQNIHIAETLIRGRLSRPEKLTPLDVGEAKVAEIDDREAAVYKDDRGEIHALSPVCTHMGCIVSWNNAERSWDCPCHGSRFNFDGKILHCPTVKKLEKRQI</sequence>
<proteinExistence type="predicted"/>
<evidence type="ECO:0000256" key="1">
    <source>
        <dbReference type="ARBA" id="ARBA00022714"/>
    </source>
</evidence>
<keyword evidence="2" id="KW-0479">Metal-binding</keyword>
<gene>
    <name evidence="8" type="ORF">ANME2D_03034</name>
</gene>
<evidence type="ECO:0000256" key="4">
    <source>
        <dbReference type="ARBA" id="ARBA00023014"/>
    </source>
</evidence>
<dbReference type="Proteomes" id="UP000027153">
    <property type="component" value="Unassembled WGS sequence"/>
</dbReference>
<keyword evidence="5" id="KW-1015">Disulfide bond</keyword>
<evidence type="ECO:0000256" key="5">
    <source>
        <dbReference type="ARBA" id="ARBA00023157"/>
    </source>
</evidence>
<keyword evidence="1" id="KW-0001">2Fe-2S</keyword>
<dbReference type="SUPFAM" id="SSF50022">
    <property type="entry name" value="ISP domain"/>
    <property type="match status" value="1"/>
</dbReference>
<dbReference type="RefSeq" id="WP_157834148.1">
    <property type="nucleotide sequence ID" value="NZ_JMIY01000007.1"/>
</dbReference>
<protein>
    <submittedName>
        <fullName evidence="8">Rieske Fe-S protein</fullName>
    </submittedName>
</protein>
<dbReference type="PRINTS" id="PR00162">
    <property type="entry name" value="RIESKE"/>
</dbReference>
<dbReference type="GO" id="GO:0051537">
    <property type="term" value="F:2 iron, 2 sulfur cluster binding"/>
    <property type="evidence" value="ECO:0007669"/>
    <property type="project" value="UniProtKB-KW"/>
</dbReference>
<dbReference type="InterPro" id="IPR017941">
    <property type="entry name" value="Rieske_2Fe-2S"/>
</dbReference>